<gene>
    <name evidence="3" type="ORF">V5E97_34635</name>
</gene>
<feature type="domain" description="Acetyl xylan esterase" evidence="2">
    <location>
        <begin position="42"/>
        <end position="220"/>
    </location>
</feature>
<keyword evidence="1" id="KW-0732">Signal</keyword>
<dbReference type="GO" id="GO:0016787">
    <property type="term" value="F:hydrolase activity"/>
    <property type="evidence" value="ECO:0007669"/>
    <property type="project" value="UniProtKB-KW"/>
</dbReference>
<dbReference type="InterPro" id="IPR029058">
    <property type="entry name" value="AB_hydrolase_fold"/>
</dbReference>
<feature type="chain" id="PRO_5043929991" evidence="1">
    <location>
        <begin position="21"/>
        <end position="365"/>
    </location>
</feature>
<organism evidence="3">
    <name type="scientific">Singulisphaera sp. Ch08</name>
    <dbReference type="NCBI Taxonomy" id="3120278"/>
    <lineage>
        <taxon>Bacteria</taxon>
        <taxon>Pseudomonadati</taxon>
        <taxon>Planctomycetota</taxon>
        <taxon>Planctomycetia</taxon>
        <taxon>Isosphaerales</taxon>
        <taxon>Isosphaeraceae</taxon>
        <taxon>Singulisphaera</taxon>
    </lineage>
</organism>
<dbReference type="PANTHER" id="PTHR47381">
    <property type="entry name" value="ALPHA/BETA-HYDROLASES SUPERFAMILY PROTEIN"/>
    <property type="match status" value="1"/>
</dbReference>
<dbReference type="SUPFAM" id="SSF53474">
    <property type="entry name" value="alpha/beta-Hydrolases"/>
    <property type="match status" value="1"/>
</dbReference>
<accession>A0AAU7CDJ1</accession>
<sequence length="365" mass="39742">MLIHCGYALALALLVQVTPAETKTKPLASPSEVRKAFLTLLDRPKVPLDVKFEKVVNDSQGFTTEQLSFASEKRANGQVERVPVLVVRPAASKGPRPAVIVLHGTGGNKEMMNSWLVELAARGIIGVAIDARYHGDRAGGAAGADAYNKAITRAWRSKAGEPQEHPFYYDTCWDLWRTLDYLESRPDVDRKRLGMIGISMGGIETWLTASVDERVAVAVSAIAVQSFRWSLENNQWQARAKTIQAAHQAAANDLGQTSVNARVCLALWNKVIPGILTNFDCPSMLRLFAGRPLLILNGDLDLNCPIGGARKAFASAEEAYKKAGAPDRLRIIVAEGVGHGLNAGQHQAALDWFTRWLLPTEANGK</sequence>
<dbReference type="PANTHER" id="PTHR47381:SF3">
    <property type="entry name" value="ALPHA_BETA-HYDROLASES SUPERFAMILY PROTEIN"/>
    <property type="match status" value="1"/>
</dbReference>
<evidence type="ECO:0000256" key="1">
    <source>
        <dbReference type="SAM" id="SignalP"/>
    </source>
</evidence>
<dbReference type="RefSeq" id="WP_406696142.1">
    <property type="nucleotide sequence ID" value="NZ_CP155447.1"/>
</dbReference>
<reference evidence="3" key="1">
    <citation type="submission" date="2024-05" db="EMBL/GenBank/DDBJ databases">
        <title>Planctomycetes of the genus Singulisphaera possess chitinolytic capabilities.</title>
        <authorList>
            <person name="Ivanova A."/>
        </authorList>
    </citation>
    <scope>NUCLEOTIDE SEQUENCE</scope>
    <source>
        <strain evidence="3">Ch08T</strain>
    </source>
</reference>
<name>A0AAU7CDJ1_9BACT</name>
<evidence type="ECO:0000313" key="3">
    <source>
        <dbReference type="EMBL" id="XBH03409.1"/>
    </source>
</evidence>
<keyword evidence="3" id="KW-0378">Hydrolase</keyword>
<feature type="signal peptide" evidence="1">
    <location>
        <begin position="1"/>
        <end position="20"/>
    </location>
</feature>
<proteinExistence type="predicted"/>
<dbReference type="AlphaFoldDB" id="A0AAU7CDJ1"/>
<dbReference type="Gene3D" id="3.40.50.1820">
    <property type="entry name" value="alpha/beta hydrolase"/>
    <property type="match status" value="1"/>
</dbReference>
<dbReference type="InterPro" id="IPR008391">
    <property type="entry name" value="AXE1_dom"/>
</dbReference>
<evidence type="ECO:0000259" key="2">
    <source>
        <dbReference type="Pfam" id="PF05448"/>
    </source>
</evidence>
<dbReference type="EMBL" id="CP155447">
    <property type="protein sequence ID" value="XBH03409.1"/>
    <property type="molecule type" value="Genomic_DNA"/>
</dbReference>
<protein>
    <submittedName>
        <fullName evidence="3">Alpha/beta fold hydrolase</fullName>
    </submittedName>
</protein>
<dbReference type="Pfam" id="PF05448">
    <property type="entry name" value="AXE1"/>
    <property type="match status" value="1"/>
</dbReference>